<proteinExistence type="predicted"/>
<accession>A0AAG5CNV8</accession>
<protein>
    <submittedName>
        <fullName evidence="1">Uncharacterized protein</fullName>
    </submittedName>
</protein>
<organism evidence="1 2">
    <name type="scientific">Anopheles atroparvus</name>
    <name type="common">European mosquito</name>
    <dbReference type="NCBI Taxonomy" id="41427"/>
    <lineage>
        <taxon>Eukaryota</taxon>
        <taxon>Metazoa</taxon>
        <taxon>Ecdysozoa</taxon>
        <taxon>Arthropoda</taxon>
        <taxon>Hexapoda</taxon>
        <taxon>Insecta</taxon>
        <taxon>Pterygota</taxon>
        <taxon>Neoptera</taxon>
        <taxon>Endopterygota</taxon>
        <taxon>Diptera</taxon>
        <taxon>Nematocera</taxon>
        <taxon>Culicoidea</taxon>
        <taxon>Culicidae</taxon>
        <taxon>Anophelinae</taxon>
        <taxon>Anopheles</taxon>
    </lineage>
</organism>
<evidence type="ECO:0000313" key="2">
    <source>
        <dbReference type="Proteomes" id="UP000075880"/>
    </source>
</evidence>
<keyword evidence="2" id="KW-1185">Reference proteome</keyword>
<dbReference type="EnsemblMetazoa" id="ENSAATROPT000534">
    <property type="protein sequence ID" value="ENSAATROPP000507"/>
    <property type="gene ID" value="ENSAATROPG000435"/>
</dbReference>
<name>A0AAG5CNV8_ANOAO</name>
<evidence type="ECO:0000313" key="1">
    <source>
        <dbReference type="EnsemblMetazoa" id="ENSAATROPP000507"/>
    </source>
</evidence>
<sequence>HKALVVRVPAVREGGVGFEYSVRGCECLRKSRAKRKVCEAGAGGNNYGEKGANVVKGEKKGKCRHNREKESEQQEGGKEKKFLIECATHRVNKSVPEGGSCKCFAIGARKCEKWGRINFTQAHLKIYIYIYIYINPCWRLALALTGRWAPAVPTSRAGND</sequence>
<dbReference type="AlphaFoldDB" id="A0AAG5CNV8"/>
<reference evidence="1" key="1">
    <citation type="submission" date="2024-04" db="UniProtKB">
        <authorList>
            <consortium name="EnsemblMetazoa"/>
        </authorList>
    </citation>
    <scope>IDENTIFICATION</scope>
    <source>
        <strain evidence="1">EBRO</strain>
    </source>
</reference>
<dbReference type="Proteomes" id="UP000075880">
    <property type="component" value="Unassembled WGS sequence"/>
</dbReference>